<feature type="non-terminal residue" evidence="3">
    <location>
        <position position="1409"/>
    </location>
</feature>
<dbReference type="InterPro" id="IPR050304">
    <property type="entry name" value="MT-severing_AAA_ATPase"/>
</dbReference>
<feature type="compositionally biased region" description="Pro residues" evidence="1">
    <location>
        <begin position="45"/>
        <end position="64"/>
    </location>
</feature>
<feature type="region of interest" description="Disordered" evidence="1">
    <location>
        <begin position="632"/>
        <end position="723"/>
    </location>
</feature>
<dbReference type="GO" id="GO:0005524">
    <property type="term" value="F:ATP binding"/>
    <property type="evidence" value="ECO:0007669"/>
    <property type="project" value="InterPro"/>
</dbReference>
<feature type="region of interest" description="Disordered" evidence="1">
    <location>
        <begin position="395"/>
        <end position="415"/>
    </location>
</feature>
<dbReference type="InterPro" id="IPR036034">
    <property type="entry name" value="PDZ_sf"/>
</dbReference>
<feature type="compositionally biased region" description="Low complexity" evidence="1">
    <location>
        <begin position="656"/>
        <end position="665"/>
    </location>
</feature>
<feature type="compositionally biased region" description="Basic residues" evidence="1">
    <location>
        <begin position="695"/>
        <end position="706"/>
    </location>
</feature>
<dbReference type="GO" id="GO:0016887">
    <property type="term" value="F:ATP hydrolysis activity"/>
    <property type="evidence" value="ECO:0007669"/>
    <property type="project" value="InterPro"/>
</dbReference>
<dbReference type="EMBL" id="CAJOBQ010002663">
    <property type="protein sequence ID" value="CAF4572700.1"/>
    <property type="molecule type" value="Genomic_DNA"/>
</dbReference>
<dbReference type="Pfam" id="PF00004">
    <property type="entry name" value="AAA"/>
    <property type="match status" value="1"/>
</dbReference>
<name>A0A821AA63_9BILA</name>
<proteinExistence type="predicted"/>
<dbReference type="SUPFAM" id="SSF52540">
    <property type="entry name" value="P-loop containing nucleoside triphosphate hydrolases"/>
    <property type="match status" value="1"/>
</dbReference>
<dbReference type="SUPFAM" id="SSF50156">
    <property type="entry name" value="PDZ domain-like"/>
    <property type="match status" value="1"/>
</dbReference>
<feature type="region of interest" description="Disordered" evidence="1">
    <location>
        <begin position="735"/>
        <end position="816"/>
    </location>
</feature>
<dbReference type="SUPFAM" id="SSF52266">
    <property type="entry name" value="SGNH hydrolase"/>
    <property type="match status" value="1"/>
</dbReference>
<feature type="compositionally biased region" description="Polar residues" evidence="1">
    <location>
        <begin position="183"/>
        <end position="194"/>
    </location>
</feature>
<feature type="region of interest" description="Disordered" evidence="1">
    <location>
        <begin position="143"/>
        <end position="203"/>
    </location>
</feature>
<organism evidence="3 4">
    <name type="scientific">Rotaria socialis</name>
    <dbReference type="NCBI Taxonomy" id="392032"/>
    <lineage>
        <taxon>Eukaryota</taxon>
        <taxon>Metazoa</taxon>
        <taxon>Spiralia</taxon>
        <taxon>Gnathifera</taxon>
        <taxon>Rotifera</taxon>
        <taxon>Eurotatoria</taxon>
        <taxon>Bdelloidea</taxon>
        <taxon>Philodinida</taxon>
        <taxon>Philodinidae</taxon>
        <taxon>Rotaria</taxon>
    </lineage>
</organism>
<protein>
    <recommendedName>
        <fullName evidence="2">PDZ domain-containing protein</fullName>
    </recommendedName>
</protein>
<dbReference type="InterPro" id="IPR003959">
    <property type="entry name" value="ATPase_AAA_core"/>
</dbReference>
<dbReference type="PANTHER" id="PTHR23074:SF72">
    <property type="entry name" value="VACUOLAR PROTEIN SORTING-ASSOCIATED PROTEIN 4B"/>
    <property type="match status" value="1"/>
</dbReference>
<feature type="compositionally biased region" description="Low complexity" evidence="1">
    <location>
        <begin position="78"/>
        <end position="95"/>
    </location>
</feature>
<feature type="compositionally biased region" description="Basic and acidic residues" evidence="1">
    <location>
        <begin position="770"/>
        <end position="779"/>
    </location>
</feature>
<dbReference type="PROSITE" id="PS50106">
    <property type="entry name" value="PDZ"/>
    <property type="match status" value="1"/>
</dbReference>
<dbReference type="InterPro" id="IPR027417">
    <property type="entry name" value="P-loop_NTPase"/>
</dbReference>
<evidence type="ECO:0000313" key="4">
    <source>
        <dbReference type="Proteomes" id="UP000663862"/>
    </source>
</evidence>
<evidence type="ECO:0000259" key="2">
    <source>
        <dbReference type="PROSITE" id="PS50106"/>
    </source>
</evidence>
<dbReference type="PANTHER" id="PTHR23074">
    <property type="entry name" value="AAA DOMAIN-CONTAINING"/>
    <property type="match status" value="1"/>
</dbReference>
<gene>
    <name evidence="3" type="ORF">TSG867_LOCUS26064</name>
</gene>
<feature type="domain" description="PDZ" evidence="2">
    <location>
        <begin position="1055"/>
        <end position="1142"/>
    </location>
</feature>
<feature type="compositionally biased region" description="Low complexity" evidence="1">
    <location>
        <begin position="173"/>
        <end position="182"/>
    </location>
</feature>
<dbReference type="Pfam" id="PF00595">
    <property type="entry name" value="PDZ"/>
    <property type="match status" value="1"/>
</dbReference>
<accession>A0A821AA63</accession>
<evidence type="ECO:0000256" key="1">
    <source>
        <dbReference type="SAM" id="MobiDB-lite"/>
    </source>
</evidence>
<dbReference type="Proteomes" id="UP000663862">
    <property type="component" value="Unassembled WGS sequence"/>
</dbReference>
<dbReference type="Gene3D" id="1.10.8.60">
    <property type="match status" value="1"/>
</dbReference>
<dbReference type="InterPro" id="IPR001478">
    <property type="entry name" value="PDZ"/>
</dbReference>
<evidence type="ECO:0000313" key="3">
    <source>
        <dbReference type="EMBL" id="CAF4572700.1"/>
    </source>
</evidence>
<dbReference type="Gene3D" id="3.40.50.300">
    <property type="entry name" value="P-loop containing nucleotide triphosphate hydrolases"/>
    <property type="match status" value="2"/>
</dbReference>
<reference evidence="3" key="1">
    <citation type="submission" date="2021-02" db="EMBL/GenBank/DDBJ databases">
        <authorList>
            <person name="Nowell W R."/>
        </authorList>
    </citation>
    <scope>NUCLEOTIDE SEQUENCE</scope>
</reference>
<dbReference type="GO" id="GO:0016197">
    <property type="term" value="P:endosomal transport"/>
    <property type="evidence" value="ECO:0007669"/>
    <property type="project" value="TreeGrafter"/>
</dbReference>
<dbReference type="Gene3D" id="2.30.42.10">
    <property type="match status" value="1"/>
</dbReference>
<dbReference type="GO" id="GO:0007033">
    <property type="term" value="P:vacuole organization"/>
    <property type="evidence" value="ECO:0007669"/>
    <property type="project" value="TreeGrafter"/>
</dbReference>
<dbReference type="CDD" id="cd00136">
    <property type="entry name" value="PDZ_canonical"/>
    <property type="match status" value="1"/>
</dbReference>
<feature type="region of interest" description="Disordered" evidence="1">
    <location>
        <begin position="41"/>
        <end position="111"/>
    </location>
</feature>
<dbReference type="SMART" id="SM00228">
    <property type="entry name" value="PDZ"/>
    <property type="match status" value="1"/>
</dbReference>
<comment type="caution">
    <text evidence="3">The sequence shown here is derived from an EMBL/GenBank/DDBJ whole genome shotgun (WGS) entry which is preliminary data.</text>
</comment>
<sequence length="1409" mass="163150">VGVGCGGSRRGAGQRKYNNNFHKFQIGTTTTFNGYTNITGFRPTNIPPRPAPRPAPRRLPPQPTPTYQHNEHTPTYTYNQQHYPQQNYYNDNNNNLPSLFDINPFHTPSRHNTRTYHQAQQYNPNQHQHHYPRSLSRTRFQVLSQLPSQSRSRSRSTHRLPIPPPIKPRRTYQQQQKQQQSQYNRHIYQQRQQPTNTTTTTTTYNNRTLQGLIISDSMCSRIRTYTINKLPLYNVELSYESGCDIIKMINWLQTSEGQSTVGNKEFLVICLGTNDVGQYGVEVTLQRCSEFIRFIRQSFPGIRAIGWLALSPRWKPTRFVSAADIGGLHSLFNEHLQILSKQLDFDVVDARLGSLDMRVEDGLHPSNTTGKWKYEGALREWFSYRIAAHTSSSISFQHRRTPSPAPIPAPRITTAPTTAPTYATIVRRNNNNYNDNQQHYTTRQVRPFSSFFSSSSSVFCNNKNNNNSINTTRQVGNFSSSYFYDNNNNNNNNRNINNTQPFTVTTDRIDRTDRIVVKQVNRNSRQQINFPSKSLIKEYPHKLRIVEQFFRDNQPSKEIEKEKDKLFLAANIYYQKRYFEEESKKWKIYEQVASRKVEEDKEDREDIEMLDLEEIPQARPSRKRYSAILNMTVSDTDSQENENSNNENGNKEEASNENSSSSSNSEMDEDDRKKRKLQDTSLSPNSKTVKENSIRKKKSKSKKKKRIAIENDPRAPQGSPFLLVSENNREQIAAREATNTRQDTPTDPAAKKQRLFSHVPLPQRVKNRHHLEQIEKEKNSQSNENSPIELPKTPPGIIEPLRLSPRQSTPRTPVAVPIPISYSPTIAVTTEQIRESIPLQSVITIEEEPIVAMEQDIVSHSPSVISKESDINRIDLFKFPIIPIECQFHFRVFHVAATSENIKAHREFLEKKSIQQERDLEQLMGTFSIDLQRIIVKYIKDSVEPLIDRLNSSNQKRLNNLLLDQMREKAVRIIRNKADKDSLELVEKTQMRLERTLELKFQLDKLDRRLNENMPPPALNIMDKLQFHSRELSNENKEQYSEQWNSIIRKAKLDLTSIMRIAKPPGVCLGFSIVGGTNVSRITDCRAIVITRITKDSFADRDQQLKLHDIILCVNNISFTNIEHQLAVGILRSTRNNVNLVIPLSFLVIRNAIVTDLKEIFDDIIGLKQTKEALSYAIILRVKFSYLFDGNRKSWTNILLYGVSFELLIKFHIIVFIKAYWYYGSVKVKKKVKDLFKLARERQPCILFSDHTDGLCEKHYNTESETSRRIKNEFLVQMRRVGQDNSNVLLLAATNIPRAVDTVTLRRRIYTPLPDVNERAALFKTHLGFSNYHLIRDHKWMQLAQKAQNYSGADIDVICRKASPQSTRRLRSATHFKRKDMLAALAIQKPAVDKSEILAYTRFTRKFGR</sequence>